<proteinExistence type="predicted"/>
<dbReference type="EMBL" id="JAGTTL010000009">
    <property type="protein sequence ID" value="KAK6318491.1"/>
    <property type="molecule type" value="Genomic_DNA"/>
</dbReference>
<protein>
    <submittedName>
        <fullName evidence="2">Uncharacterized protein</fullName>
    </submittedName>
</protein>
<keyword evidence="3" id="KW-1185">Reference proteome</keyword>
<accession>A0AAN8M696</accession>
<dbReference type="AlphaFoldDB" id="A0AAN8M696"/>
<dbReference type="Proteomes" id="UP001356427">
    <property type="component" value="Unassembled WGS sequence"/>
</dbReference>
<organism evidence="2 3">
    <name type="scientific">Coregonus suidteri</name>
    <dbReference type="NCBI Taxonomy" id="861788"/>
    <lineage>
        <taxon>Eukaryota</taxon>
        <taxon>Metazoa</taxon>
        <taxon>Chordata</taxon>
        <taxon>Craniata</taxon>
        <taxon>Vertebrata</taxon>
        <taxon>Euteleostomi</taxon>
        <taxon>Actinopterygii</taxon>
        <taxon>Neopterygii</taxon>
        <taxon>Teleostei</taxon>
        <taxon>Protacanthopterygii</taxon>
        <taxon>Salmoniformes</taxon>
        <taxon>Salmonidae</taxon>
        <taxon>Coregoninae</taxon>
        <taxon>Coregonus</taxon>
    </lineage>
</organism>
<name>A0AAN8M696_9TELE</name>
<gene>
    <name evidence="2" type="ORF">J4Q44_G00117820</name>
</gene>
<sequence>MSAGMFSVNNVMCSINPCSFRALFRPSGERSGKEATNASHRGGLQHAGAYESPRGCDWGDVHPDGGAMGLQGPWLYPRLGLPLPPSICWLRH</sequence>
<reference evidence="2 3" key="1">
    <citation type="submission" date="2021-04" db="EMBL/GenBank/DDBJ databases">
        <authorList>
            <person name="De Guttry C."/>
            <person name="Zahm M."/>
            <person name="Klopp C."/>
            <person name="Cabau C."/>
            <person name="Louis A."/>
            <person name="Berthelot C."/>
            <person name="Parey E."/>
            <person name="Roest Crollius H."/>
            <person name="Montfort J."/>
            <person name="Robinson-Rechavi M."/>
            <person name="Bucao C."/>
            <person name="Bouchez O."/>
            <person name="Gislard M."/>
            <person name="Lluch J."/>
            <person name="Milhes M."/>
            <person name="Lampietro C."/>
            <person name="Lopez Roques C."/>
            <person name="Donnadieu C."/>
            <person name="Braasch I."/>
            <person name="Desvignes T."/>
            <person name="Postlethwait J."/>
            <person name="Bobe J."/>
            <person name="Wedekind C."/>
            <person name="Guiguen Y."/>
        </authorList>
    </citation>
    <scope>NUCLEOTIDE SEQUENCE [LARGE SCALE GENOMIC DNA]</scope>
    <source>
        <strain evidence="2">Cs_M1</strain>
        <tissue evidence="2">Blood</tissue>
    </source>
</reference>
<evidence type="ECO:0000313" key="2">
    <source>
        <dbReference type="EMBL" id="KAK6318491.1"/>
    </source>
</evidence>
<feature type="region of interest" description="Disordered" evidence="1">
    <location>
        <begin position="29"/>
        <end position="48"/>
    </location>
</feature>
<comment type="caution">
    <text evidence="2">The sequence shown here is derived from an EMBL/GenBank/DDBJ whole genome shotgun (WGS) entry which is preliminary data.</text>
</comment>
<evidence type="ECO:0000256" key="1">
    <source>
        <dbReference type="SAM" id="MobiDB-lite"/>
    </source>
</evidence>
<evidence type="ECO:0000313" key="3">
    <source>
        <dbReference type="Proteomes" id="UP001356427"/>
    </source>
</evidence>